<feature type="region of interest" description="Disordered" evidence="1">
    <location>
        <begin position="28"/>
        <end position="62"/>
    </location>
</feature>
<reference evidence="3" key="1">
    <citation type="journal article" date="2019" name="Curr. Biol.">
        <title>Genome Sequence of Striga asiatica Provides Insight into the Evolution of Plant Parasitism.</title>
        <authorList>
            <person name="Yoshida S."/>
            <person name="Kim S."/>
            <person name="Wafula E.K."/>
            <person name="Tanskanen J."/>
            <person name="Kim Y.M."/>
            <person name="Honaas L."/>
            <person name="Yang Z."/>
            <person name="Spallek T."/>
            <person name="Conn C.E."/>
            <person name="Ichihashi Y."/>
            <person name="Cheong K."/>
            <person name="Cui S."/>
            <person name="Der J.P."/>
            <person name="Gundlach H."/>
            <person name="Jiao Y."/>
            <person name="Hori C."/>
            <person name="Ishida J.K."/>
            <person name="Kasahara H."/>
            <person name="Kiba T."/>
            <person name="Kim M.S."/>
            <person name="Koo N."/>
            <person name="Laohavisit A."/>
            <person name="Lee Y.H."/>
            <person name="Lumba S."/>
            <person name="McCourt P."/>
            <person name="Mortimer J.C."/>
            <person name="Mutuku J.M."/>
            <person name="Nomura T."/>
            <person name="Sasaki-Sekimoto Y."/>
            <person name="Seto Y."/>
            <person name="Wang Y."/>
            <person name="Wakatake T."/>
            <person name="Sakakibara H."/>
            <person name="Demura T."/>
            <person name="Yamaguchi S."/>
            <person name="Yoneyama K."/>
            <person name="Manabe R.I."/>
            <person name="Nelson D.C."/>
            <person name="Schulman A.H."/>
            <person name="Timko M.P."/>
            <person name="dePamphilis C.W."/>
            <person name="Choi D."/>
            <person name="Shirasu K."/>
        </authorList>
    </citation>
    <scope>NUCLEOTIDE SEQUENCE [LARGE SCALE GENOMIC DNA]</scope>
    <source>
        <strain evidence="3">cv. UVA1</strain>
    </source>
</reference>
<comment type="caution">
    <text evidence="2">The sequence shown here is derived from an EMBL/GenBank/DDBJ whole genome shotgun (WGS) entry which is preliminary data.</text>
</comment>
<protein>
    <submittedName>
        <fullName evidence="2">30S ribosomal protein S7</fullName>
    </submittedName>
</protein>
<feature type="compositionally biased region" description="Low complexity" evidence="1">
    <location>
        <begin position="28"/>
        <end position="61"/>
    </location>
</feature>
<sequence>MIRLESTAKLSQSLFALDLLARTLESIPPQTTTSSRPTSSSQSQIPVRTSPSTRSESASSTNKKVGEWLRAAAQCLFKQSIGAPDNRRWRPELENLGGEQNPAAVRRRATAARLGLRVDRRALAAIQRFDSAGDRTLSWLAVGKIKQIRVAGGRTRRHVRRMTLAIGCSIVKNLAENSNPPGGTGVNLGGSRLWWSSERRAVVREAFAQRLVTPGGLLRLSLTHYNKQQYSHQF</sequence>
<dbReference type="EMBL" id="BKCP01006027">
    <property type="protein sequence ID" value="GER40952.1"/>
    <property type="molecule type" value="Genomic_DNA"/>
</dbReference>
<keyword evidence="3" id="KW-1185">Reference proteome</keyword>
<name>A0A5A7Q7L0_STRAF</name>
<evidence type="ECO:0000313" key="3">
    <source>
        <dbReference type="Proteomes" id="UP000325081"/>
    </source>
</evidence>
<keyword evidence="2" id="KW-0689">Ribosomal protein</keyword>
<dbReference type="GO" id="GO:0005840">
    <property type="term" value="C:ribosome"/>
    <property type="evidence" value="ECO:0007669"/>
    <property type="project" value="UniProtKB-KW"/>
</dbReference>
<evidence type="ECO:0000256" key="1">
    <source>
        <dbReference type="SAM" id="MobiDB-lite"/>
    </source>
</evidence>
<evidence type="ECO:0000313" key="2">
    <source>
        <dbReference type="EMBL" id="GER40952.1"/>
    </source>
</evidence>
<proteinExistence type="predicted"/>
<keyword evidence="2" id="KW-0687">Ribonucleoprotein</keyword>
<dbReference type="AlphaFoldDB" id="A0A5A7Q7L0"/>
<gene>
    <name evidence="2" type="ORF">STAS_17649</name>
</gene>
<accession>A0A5A7Q7L0</accession>
<organism evidence="2 3">
    <name type="scientific">Striga asiatica</name>
    <name type="common">Asiatic witchweed</name>
    <name type="synonym">Buchnera asiatica</name>
    <dbReference type="NCBI Taxonomy" id="4170"/>
    <lineage>
        <taxon>Eukaryota</taxon>
        <taxon>Viridiplantae</taxon>
        <taxon>Streptophyta</taxon>
        <taxon>Embryophyta</taxon>
        <taxon>Tracheophyta</taxon>
        <taxon>Spermatophyta</taxon>
        <taxon>Magnoliopsida</taxon>
        <taxon>eudicotyledons</taxon>
        <taxon>Gunneridae</taxon>
        <taxon>Pentapetalae</taxon>
        <taxon>asterids</taxon>
        <taxon>lamiids</taxon>
        <taxon>Lamiales</taxon>
        <taxon>Orobanchaceae</taxon>
        <taxon>Buchnereae</taxon>
        <taxon>Striga</taxon>
    </lineage>
</organism>
<dbReference type="Proteomes" id="UP000325081">
    <property type="component" value="Unassembled WGS sequence"/>
</dbReference>